<comment type="similarity">
    <text evidence="1">Belongs to the glycosyl hydrolase 16 family.</text>
</comment>
<dbReference type="Pfam" id="PF00722">
    <property type="entry name" value="Glyco_hydro_16"/>
    <property type="match status" value="1"/>
</dbReference>
<gene>
    <name evidence="4" type="ORF">AB3G34_00150</name>
</gene>
<dbReference type="InterPro" id="IPR050546">
    <property type="entry name" value="Glycosyl_Hydrlase_16"/>
</dbReference>
<name>A0AB39W120_9FLAO</name>
<feature type="signal peptide" evidence="2">
    <location>
        <begin position="1"/>
        <end position="26"/>
    </location>
</feature>
<dbReference type="EMBL" id="CP165625">
    <property type="protein sequence ID" value="XDU95545.1"/>
    <property type="molecule type" value="Genomic_DNA"/>
</dbReference>
<dbReference type="GO" id="GO:0005975">
    <property type="term" value="P:carbohydrate metabolic process"/>
    <property type="evidence" value="ECO:0007669"/>
    <property type="project" value="InterPro"/>
</dbReference>
<evidence type="ECO:0000256" key="1">
    <source>
        <dbReference type="ARBA" id="ARBA00006865"/>
    </source>
</evidence>
<proteinExistence type="inferred from homology"/>
<dbReference type="SUPFAM" id="SSF49899">
    <property type="entry name" value="Concanavalin A-like lectins/glucanases"/>
    <property type="match status" value="1"/>
</dbReference>
<organism evidence="4">
    <name type="scientific">Flavobacterium sp. WC2409</name>
    <dbReference type="NCBI Taxonomy" id="3234139"/>
    <lineage>
        <taxon>Bacteria</taxon>
        <taxon>Pseudomonadati</taxon>
        <taxon>Bacteroidota</taxon>
        <taxon>Flavobacteriia</taxon>
        <taxon>Flavobacteriales</taxon>
        <taxon>Flavobacteriaceae</taxon>
        <taxon>Flavobacterium</taxon>
    </lineage>
</organism>
<dbReference type="PANTHER" id="PTHR10963">
    <property type="entry name" value="GLYCOSYL HYDROLASE-RELATED"/>
    <property type="match status" value="1"/>
</dbReference>
<sequence>MKNIAYKITLLSFVLLFAFLSCSDNGGTSNEVPVVVPSNLSVKATVVGTSTANPNGDGSGVVNFKITANNAVSYKILVDGKTIEQTSGDYSYTFKTAGTNTFTVYVSAYNGVNFISSSVVVVVNVALNLIWSDEFNVDGAPDVSKWNLQTWDPGYVNNELQSYTTRAKNIKVEDGLLKITALREDYGKGKFTSGRIESNGKFEFTYGTIVIRAKVPTGVGTWPAVWMLGSNIGSVGWPACGELDILESVGKNLNQNHSSLHSPGRSGNTPDTGIIKVPNSNTEFHIYKASWTATDIKFYVDDVLYYTFQNSDKFPFNKNFYLIVNLAMGGVWGGDVDPNFTSSTFEIDYVRVYN</sequence>
<dbReference type="GO" id="GO:0004553">
    <property type="term" value="F:hydrolase activity, hydrolyzing O-glycosyl compounds"/>
    <property type="evidence" value="ECO:0007669"/>
    <property type="project" value="InterPro"/>
</dbReference>
<dbReference type="RefSeq" id="WP_369753086.1">
    <property type="nucleotide sequence ID" value="NZ_CP165625.1"/>
</dbReference>
<dbReference type="InterPro" id="IPR013320">
    <property type="entry name" value="ConA-like_dom_sf"/>
</dbReference>
<dbReference type="PROSITE" id="PS51762">
    <property type="entry name" value="GH16_2"/>
    <property type="match status" value="1"/>
</dbReference>
<protein>
    <submittedName>
        <fullName evidence="4">Glycoside hydrolase family 16 protein</fullName>
        <ecNumber evidence="4">3.2.1.-</ecNumber>
    </submittedName>
</protein>
<keyword evidence="4" id="KW-0326">Glycosidase</keyword>
<evidence type="ECO:0000313" key="4">
    <source>
        <dbReference type="EMBL" id="XDU95545.1"/>
    </source>
</evidence>
<accession>A0AB39W120</accession>
<evidence type="ECO:0000259" key="3">
    <source>
        <dbReference type="PROSITE" id="PS51762"/>
    </source>
</evidence>
<feature type="chain" id="PRO_5044342784" evidence="2">
    <location>
        <begin position="27"/>
        <end position="354"/>
    </location>
</feature>
<dbReference type="Gene3D" id="2.60.120.200">
    <property type="match status" value="1"/>
</dbReference>
<dbReference type="PROSITE" id="PS51257">
    <property type="entry name" value="PROKAR_LIPOPROTEIN"/>
    <property type="match status" value="1"/>
</dbReference>
<keyword evidence="2" id="KW-0732">Signal</keyword>
<dbReference type="InterPro" id="IPR000757">
    <property type="entry name" value="Beta-glucanase-like"/>
</dbReference>
<reference evidence="4" key="1">
    <citation type="submission" date="2024-07" db="EMBL/GenBank/DDBJ databases">
        <authorList>
            <person name="Biller S.J."/>
        </authorList>
    </citation>
    <scope>NUCLEOTIDE SEQUENCE</scope>
    <source>
        <strain evidence="4">WC2409</strain>
    </source>
</reference>
<feature type="domain" description="GH16" evidence="3">
    <location>
        <begin position="108"/>
        <end position="354"/>
    </location>
</feature>
<dbReference type="EC" id="3.2.1.-" evidence="4"/>
<evidence type="ECO:0000256" key="2">
    <source>
        <dbReference type="SAM" id="SignalP"/>
    </source>
</evidence>
<keyword evidence="4" id="KW-0378">Hydrolase</keyword>
<dbReference type="PANTHER" id="PTHR10963:SF55">
    <property type="entry name" value="GLYCOSIDE HYDROLASE FAMILY 16 PROTEIN"/>
    <property type="match status" value="1"/>
</dbReference>
<dbReference type="CDD" id="cd08023">
    <property type="entry name" value="GH16_laminarinase_like"/>
    <property type="match status" value="1"/>
</dbReference>
<dbReference type="AlphaFoldDB" id="A0AB39W120"/>